<comment type="caution">
    <text evidence="1">The sequence shown here is derived from an EMBL/GenBank/DDBJ whole genome shotgun (WGS) entry which is preliminary data.</text>
</comment>
<dbReference type="Proteomes" id="UP000076882">
    <property type="component" value="Unassembled WGS sequence"/>
</dbReference>
<reference evidence="1 2" key="1">
    <citation type="submission" date="2016-03" db="EMBL/GenBank/DDBJ databases">
        <title>Comparative genomics of 54 Lactobacillus plantarum strains reveals genomic uncoupling from niche constraints.</title>
        <authorList>
            <person name="Martino M.E."/>
        </authorList>
    </citation>
    <scope>NUCLEOTIDE SEQUENCE [LARGE SCALE GENOMIC DNA]</scope>
    <source>
        <strain evidence="1 2">19.1</strain>
    </source>
</reference>
<accession>A0A165SAC4</accession>
<dbReference type="AlphaFoldDB" id="A0A165SAC4"/>
<gene>
    <name evidence="1" type="ORF">Lp19_0257</name>
</gene>
<protein>
    <submittedName>
        <fullName evidence="1">Uncharacterized protein</fullName>
    </submittedName>
</protein>
<dbReference type="EMBL" id="LUXM01000005">
    <property type="protein sequence ID" value="KZU98373.1"/>
    <property type="molecule type" value="Genomic_DNA"/>
</dbReference>
<dbReference type="PATRIC" id="fig|1590.143.peg.2467"/>
<dbReference type="RefSeq" id="WP_021356276.1">
    <property type="nucleotide sequence ID" value="NZ_AP028153.1"/>
</dbReference>
<evidence type="ECO:0000313" key="1">
    <source>
        <dbReference type="EMBL" id="KZU98373.1"/>
    </source>
</evidence>
<organism evidence="1 2">
    <name type="scientific">Lactiplantibacillus plantarum</name>
    <name type="common">Lactobacillus plantarum</name>
    <dbReference type="NCBI Taxonomy" id="1590"/>
    <lineage>
        <taxon>Bacteria</taxon>
        <taxon>Bacillati</taxon>
        <taxon>Bacillota</taxon>
        <taxon>Bacilli</taxon>
        <taxon>Lactobacillales</taxon>
        <taxon>Lactobacillaceae</taxon>
        <taxon>Lactiplantibacillus</taxon>
    </lineage>
</organism>
<dbReference type="KEGG" id="lpb:SH83_13560"/>
<proteinExistence type="predicted"/>
<name>A0A165SAC4_LACPN</name>
<sequence length="199" mass="22116">MTQLIVPALPVERVQYERAYVLGLEAMMKVIRQLTTTEKGRQVPTNQFPVFAASYDVPQALAQVAVLKAATTRLKVRPIQLTVTRQCVTLRFQLQASAGQPVWVPSAGALWRLYDGFLSNLVGSPFQHLANIQIGLQRVIGPLTVTTPIRPSFQNYDVRLTPSGQTGCLVKIHKAPAILARRAPIYQLSHYSETIRPDD</sequence>
<evidence type="ECO:0000313" key="2">
    <source>
        <dbReference type="Proteomes" id="UP000076882"/>
    </source>
</evidence>